<reference evidence="2" key="1">
    <citation type="journal article" date="2022" name="Int. J. Mol. Sci.">
        <title>Draft Genome of Tanacetum Coccineum: Genomic Comparison of Closely Related Tanacetum-Family Plants.</title>
        <authorList>
            <person name="Yamashiro T."/>
            <person name="Shiraishi A."/>
            <person name="Nakayama K."/>
            <person name="Satake H."/>
        </authorList>
    </citation>
    <scope>NUCLEOTIDE SEQUENCE</scope>
</reference>
<evidence type="ECO:0000256" key="1">
    <source>
        <dbReference type="SAM" id="MobiDB-lite"/>
    </source>
</evidence>
<feature type="region of interest" description="Disordered" evidence="1">
    <location>
        <begin position="379"/>
        <end position="400"/>
    </location>
</feature>
<sequence length="400" mass="44603">MALRDTWDDGRSHRWQISHPPPFKGGVNIQRGNRSCYQYGGGGTTSMYGIIGGCAQDGRGLYKSLSQPCSIGIGLVFIGGRLQLIDYRGESSGIKCICIDLRDIVSRRSHDTKDLTDIDGRFQRQHGPAAKKVPSQPGNCTRQRLGSVPRFVYATPGSIGHFVQHKLKLSIACPKSSLLRVPCKEMLLHGGIPTLRPLLMKLGPAMPMGTMKKIEDDDRQYCSRGEIKKLELTMWILRHGAFQEGLPKMEGKEQQQTGYQAGNACRLRQKVLPVDNAAAKPGQPMSSTALRPALDENYHRNPKRRQVKGETNLKMVPVVVVQEFPEVFPGTCRLRRDEGTSGATARTYGQRLHKTKFLALGAPVLFVKKKDRRLTGRVHRLQKELTSTDSEEPRPTPKDR</sequence>
<gene>
    <name evidence="2" type="ORF">Tco_1015108</name>
</gene>
<comment type="caution">
    <text evidence="2">The sequence shown here is derived from an EMBL/GenBank/DDBJ whole genome shotgun (WGS) entry which is preliminary data.</text>
</comment>
<name>A0ABQ5FJU9_9ASTR</name>
<dbReference type="Proteomes" id="UP001151760">
    <property type="component" value="Unassembled WGS sequence"/>
</dbReference>
<evidence type="ECO:0000313" key="2">
    <source>
        <dbReference type="EMBL" id="GJT63628.1"/>
    </source>
</evidence>
<organism evidence="2 3">
    <name type="scientific">Tanacetum coccineum</name>
    <dbReference type="NCBI Taxonomy" id="301880"/>
    <lineage>
        <taxon>Eukaryota</taxon>
        <taxon>Viridiplantae</taxon>
        <taxon>Streptophyta</taxon>
        <taxon>Embryophyta</taxon>
        <taxon>Tracheophyta</taxon>
        <taxon>Spermatophyta</taxon>
        <taxon>Magnoliopsida</taxon>
        <taxon>eudicotyledons</taxon>
        <taxon>Gunneridae</taxon>
        <taxon>Pentapetalae</taxon>
        <taxon>asterids</taxon>
        <taxon>campanulids</taxon>
        <taxon>Asterales</taxon>
        <taxon>Asteraceae</taxon>
        <taxon>Asteroideae</taxon>
        <taxon>Anthemideae</taxon>
        <taxon>Anthemidinae</taxon>
        <taxon>Tanacetum</taxon>
    </lineage>
</organism>
<dbReference type="EMBL" id="BQNB010017475">
    <property type="protein sequence ID" value="GJT63628.1"/>
    <property type="molecule type" value="Genomic_DNA"/>
</dbReference>
<keyword evidence="3" id="KW-1185">Reference proteome</keyword>
<feature type="compositionally biased region" description="Basic and acidic residues" evidence="1">
    <location>
        <begin position="391"/>
        <end position="400"/>
    </location>
</feature>
<reference evidence="2" key="2">
    <citation type="submission" date="2022-01" db="EMBL/GenBank/DDBJ databases">
        <authorList>
            <person name="Yamashiro T."/>
            <person name="Shiraishi A."/>
            <person name="Satake H."/>
            <person name="Nakayama K."/>
        </authorList>
    </citation>
    <scope>NUCLEOTIDE SEQUENCE</scope>
</reference>
<proteinExistence type="predicted"/>
<evidence type="ECO:0000313" key="3">
    <source>
        <dbReference type="Proteomes" id="UP001151760"/>
    </source>
</evidence>
<accession>A0ABQ5FJU9</accession>
<protein>
    <submittedName>
        <fullName evidence="2">Uncharacterized protein</fullName>
    </submittedName>
</protein>